<dbReference type="Proteomes" id="UP000078240">
    <property type="component" value="Unassembled WGS sequence"/>
</dbReference>
<dbReference type="EMBL" id="LCWV01000037">
    <property type="protein sequence ID" value="PWI65136.1"/>
    <property type="molecule type" value="Genomic_DNA"/>
</dbReference>
<gene>
    <name evidence="5" type="ORF">PCL_07313</name>
    <name evidence="2" type="ORF">Purlil1_8994</name>
    <name evidence="3" type="ORF">VFPBJ_04227</name>
    <name evidence="4" type="ORF">VFPFJ_03435</name>
</gene>
<dbReference type="RefSeq" id="XP_018180414.1">
    <property type="nucleotide sequence ID" value="XM_018320517.1"/>
</dbReference>
<comment type="caution">
    <text evidence="3">The sequence shown here is derived from an EMBL/GenBank/DDBJ whole genome shotgun (WGS) entry which is preliminary data.</text>
</comment>
<evidence type="ECO:0000313" key="8">
    <source>
        <dbReference type="Proteomes" id="UP001287286"/>
    </source>
</evidence>
<reference evidence="2" key="4">
    <citation type="submission" date="2023-11" db="EMBL/GenBank/DDBJ databases">
        <authorList>
            <person name="Beijen E."/>
            <person name="Ohm R.A."/>
        </authorList>
    </citation>
    <scope>NUCLEOTIDE SEQUENCE</scope>
    <source>
        <strain evidence="2">CBS 150709</strain>
    </source>
</reference>
<reference evidence="5 7" key="2">
    <citation type="journal article" date="2016" name="Front. Microbiol.">
        <title>Genome and transcriptome sequences reveal the specific parasitism of the nematophagous Purpureocillium lilacinum 36-1.</title>
        <authorList>
            <person name="Xie J."/>
            <person name="Li S."/>
            <person name="Mo C."/>
            <person name="Xiao X."/>
            <person name="Peng D."/>
            <person name="Wang G."/>
            <person name="Xiao Y."/>
        </authorList>
    </citation>
    <scope>NUCLEOTIDE SEQUENCE [LARGE SCALE GENOMIC DNA]</scope>
    <source>
        <strain evidence="5 7">36-1</strain>
    </source>
</reference>
<dbReference type="STRING" id="33203.A0A179GWG7"/>
<evidence type="ECO:0000313" key="4">
    <source>
        <dbReference type="EMBL" id="OAQ91695.1"/>
    </source>
</evidence>
<reference evidence="3 6" key="3">
    <citation type="submission" date="2016-01" db="EMBL/GenBank/DDBJ databases">
        <title>Biosynthesis of antibiotic leucinostatins and their inhibition on Phytophthora in bio-control Purpureocillium lilacinum.</title>
        <authorList>
            <person name="Wang G."/>
            <person name="Liu Z."/>
            <person name="Lin R."/>
            <person name="Li E."/>
            <person name="Mao Z."/>
            <person name="Ling J."/>
            <person name="Yin W."/>
            <person name="Xie B."/>
        </authorList>
    </citation>
    <scope>NUCLEOTIDE SEQUENCE [LARGE SCALE GENOMIC DNA]</scope>
    <source>
        <strain evidence="3">PLBJ-1</strain>
        <strain evidence="4">PLFJ-1</strain>
    </source>
</reference>
<sequence>MSAPPEPFTYTPLPEDGGSIRVVELLPGEFDDAIECGIFAAELDSGPSYEALSYTWGDVHNTTPIAIDGRRLHVTANLACALRYMRRPDAKRSLWIDAICINQQDVREKERQVRAIATIFKQSTQVLVWLGEEHDPLIHQHGPPPMPISEVFEVISNIAQGKSVAHLVGDNPWIRWSPSFLDLLKRAWFGRLWVVQETAVTDNPTLICGKWSIPWLHLYGAHMNSLAASLGFTANGAVAMKGALENYDALVNCWTFHQFWKTDKGLAEDELARRLLRVLVALKGKFRCSDERDRLYGILGMICAPDVVVSLPIEYEKSATAIFKELAVFMIESRKSLDILFGDRVNFDSSEYPGKPSWVPTWKAYSTVTRGFFMPPHIWKEGEAQEPRQPALADFRFNEDHSILYVKGSIVGGLSGIGTPPPYYPKDSGGKERRKALSQLLTMWENEVVHLPPLRAKGREDEFQAALGEMTTLWTPEIVHTPSWRAKWAYQRDAIEAFRTTLFHTEWPGYRSPVSQQHCYEVLLGRGGPHDGDEDTVESEIDAWAGFRWWDMNDMVPFRLRDGQFGMFEGGMELYSGHEILIALFPGGPGPVALRAEETGFRFLGSCYVQGLEDEESWEAFLDGKESMEFPLI</sequence>
<evidence type="ECO:0000313" key="2">
    <source>
        <dbReference type="EMBL" id="KAK4086604.1"/>
    </source>
</evidence>
<evidence type="ECO:0000313" key="3">
    <source>
        <dbReference type="EMBL" id="OAQ81643.1"/>
    </source>
</evidence>
<dbReference type="OrthoDB" id="4928236at2759"/>
<reference evidence="5" key="1">
    <citation type="submission" date="2015-05" db="EMBL/GenBank/DDBJ databases">
        <authorList>
            <person name="Wang D.B."/>
            <person name="Wang M."/>
        </authorList>
    </citation>
    <scope>NUCLEOTIDE SEQUENCE</scope>
    <source>
        <strain evidence="5">36-1</strain>
    </source>
</reference>
<dbReference type="KEGG" id="plj:28885566"/>
<evidence type="ECO:0000313" key="7">
    <source>
        <dbReference type="Proteomes" id="UP000245956"/>
    </source>
</evidence>
<accession>A0A179GWG7</accession>
<dbReference type="EMBL" id="LSBI01000003">
    <property type="protein sequence ID" value="OAQ91695.1"/>
    <property type="molecule type" value="Genomic_DNA"/>
</dbReference>
<dbReference type="Proteomes" id="UP001287286">
    <property type="component" value="Unassembled WGS sequence"/>
</dbReference>
<dbReference type="GeneID" id="28885566"/>
<dbReference type="Proteomes" id="UP000245956">
    <property type="component" value="Unassembled WGS sequence"/>
</dbReference>
<dbReference type="EMBL" id="LSBH01000003">
    <property type="protein sequence ID" value="OAQ81643.1"/>
    <property type="molecule type" value="Genomic_DNA"/>
</dbReference>
<dbReference type="InterPro" id="IPR052895">
    <property type="entry name" value="HetReg/Transcr_Mod"/>
</dbReference>
<dbReference type="EMBL" id="JAWRVI010000039">
    <property type="protein sequence ID" value="KAK4086604.1"/>
    <property type="molecule type" value="Genomic_DNA"/>
</dbReference>
<proteinExistence type="predicted"/>
<name>A0A179GWG7_PURLI</name>
<organism evidence="3 6">
    <name type="scientific">Purpureocillium lilacinum</name>
    <name type="common">Paecilomyces lilacinus</name>
    <dbReference type="NCBI Taxonomy" id="33203"/>
    <lineage>
        <taxon>Eukaryota</taxon>
        <taxon>Fungi</taxon>
        <taxon>Dikarya</taxon>
        <taxon>Ascomycota</taxon>
        <taxon>Pezizomycotina</taxon>
        <taxon>Sordariomycetes</taxon>
        <taxon>Hypocreomycetidae</taxon>
        <taxon>Hypocreales</taxon>
        <taxon>Ophiocordycipitaceae</taxon>
        <taxon>Purpureocillium</taxon>
    </lineage>
</organism>
<dbReference type="AlphaFoldDB" id="A0A179GWG7"/>
<reference evidence="2 8" key="5">
    <citation type="journal article" date="2024" name="Microbiol. Resour. Announc.">
        <title>Genome annotations for the ascomycete fungi Trichoderma harzianum, Trichoderma aggressivum, and Purpureocillium lilacinum.</title>
        <authorList>
            <person name="Beijen E.P.W."/>
            <person name="Ohm R.A."/>
        </authorList>
    </citation>
    <scope>NUCLEOTIDE SEQUENCE [LARGE SCALE GENOMIC DNA]</scope>
    <source>
        <strain evidence="2 8">CBS 150709</strain>
    </source>
</reference>
<dbReference type="OMA" id="VATCEHE"/>
<protein>
    <submittedName>
        <fullName evidence="3">Heterokaryon incompatibility protein (HET) domain-containing protein</fullName>
    </submittedName>
</protein>
<dbReference type="PANTHER" id="PTHR24148">
    <property type="entry name" value="ANKYRIN REPEAT DOMAIN-CONTAINING PROTEIN 39 HOMOLOG-RELATED"/>
    <property type="match status" value="1"/>
</dbReference>
<dbReference type="PANTHER" id="PTHR24148:SF64">
    <property type="entry name" value="HETEROKARYON INCOMPATIBILITY DOMAIN-CONTAINING PROTEIN"/>
    <property type="match status" value="1"/>
</dbReference>
<keyword evidence="8" id="KW-1185">Reference proteome</keyword>
<evidence type="ECO:0000259" key="1">
    <source>
        <dbReference type="Pfam" id="PF06985"/>
    </source>
</evidence>
<feature type="domain" description="Heterokaryon incompatibility" evidence="1">
    <location>
        <begin position="49"/>
        <end position="197"/>
    </location>
</feature>
<evidence type="ECO:0000313" key="5">
    <source>
        <dbReference type="EMBL" id="PWI65136.1"/>
    </source>
</evidence>
<dbReference type="InterPro" id="IPR010730">
    <property type="entry name" value="HET"/>
</dbReference>
<dbReference type="Proteomes" id="UP000078340">
    <property type="component" value="Unassembled WGS sequence"/>
</dbReference>
<dbReference type="Pfam" id="PF06985">
    <property type="entry name" value="HET"/>
    <property type="match status" value="1"/>
</dbReference>
<evidence type="ECO:0000313" key="6">
    <source>
        <dbReference type="Proteomes" id="UP000078240"/>
    </source>
</evidence>